<evidence type="ECO:0000313" key="8">
    <source>
        <dbReference type="Proteomes" id="UP000663864"/>
    </source>
</evidence>
<dbReference type="Gene3D" id="2.20.25.240">
    <property type="match status" value="1"/>
</dbReference>
<dbReference type="EMBL" id="CAJOBD010008045">
    <property type="protein sequence ID" value="CAF4102454.1"/>
    <property type="molecule type" value="Genomic_DNA"/>
</dbReference>
<sequence>MSTSVEFTTSAKDRPLMALDGYSYIRDRQTDEKTYWRCENHKKFNCHYRIHTCNFTTNTTHANILKRNGIHTTSCHRDPMKISLRKFHEDLADRAKNTQESTDTVLSKCLTQLSTPAHLRLPPLDHVKRTIRHHRKENNLPNIPNDVDFPSVPTILQFTKRNEIFLRIDTGPDPDRMLIFSSPERSSLLASSTEFLVDGTFDIVPEIFYQLYVIHAVHREHVIPAAFCLLRRKNEITYQDMINKIMEFAPTWNPENLLMDFEKAAINAFSIIFPQASLSGLQKKYEDDSDFANGIHKIAALAFINPKDVVKAFVELSIHLDDQFQSMLDYFEDNYIGRFRANGSRARPLFGIKYWNVYDRTKNSQMRTNNSAEASNRRIKCIFQCSHPTLWKFINKLIFEEDSHIHTEIGRVNAGEPVSKKKKYQHLDKRLLNLVLNPHRHIVDQLSALAHNITLY</sequence>
<name>A0A815QY67_9BILA</name>
<dbReference type="Proteomes" id="UP000663836">
    <property type="component" value="Unassembled WGS sequence"/>
</dbReference>
<keyword evidence="3" id="KW-0862">Zinc</keyword>
<dbReference type="AlphaFoldDB" id="A0A815QY67"/>
<dbReference type="Pfam" id="PF04500">
    <property type="entry name" value="FLYWCH"/>
    <property type="match status" value="1"/>
</dbReference>
<keyword evidence="2" id="KW-0863">Zinc-finger</keyword>
<dbReference type="PANTHER" id="PTHR47160">
    <property type="entry name" value="PUTATIVE-RELATED"/>
    <property type="match status" value="1"/>
</dbReference>
<dbReference type="Proteomes" id="UP000663864">
    <property type="component" value="Unassembled WGS sequence"/>
</dbReference>
<dbReference type="GO" id="GO:0008270">
    <property type="term" value="F:zinc ion binding"/>
    <property type="evidence" value="ECO:0007669"/>
    <property type="project" value="UniProtKB-KW"/>
</dbReference>
<accession>A0A815QY67</accession>
<dbReference type="PANTHER" id="PTHR47160:SF10">
    <property type="entry name" value="MULE TRANSPOSASE DOMAIN-CONTAINING PROTEIN"/>
    <property type="match status" value="1"/>
</dbReference>
<evidence type="ECO:0000256" key="3">
    <source>
        <dbReference type="ARBA" id="ARBA00022833"/>
    </source>
</evidence>
<feature type="domain" description="FLYWCH-type" evidence="4">
    <location>
        <begin position="7"/>
        <end position="61"/>
    </location>
</feature>
<evidence type="ECO:0000256" key="1">
    <source>
        <dbReference type="ARBA" id="ARBA00022723"/>
    </source>
</evidence>
<dbReference type="Pfam" id="PF10551">
    <property type="entry name" value="MULE"/>
    <property type="match status" value="1"/>
</dbReference>
<evidence type="ECO:0000259" key="5">
    <source>
        <dbReference type="Pfam" id="PF10551"/>
    </source>
</evidence>
<dbReference type="EMBL" id="CAJNOT010005587">
    <property type="protein sequence ID" value="CAF1469505.1"/>
    <property type="molecule type" value="Genomic_DNA"/>
</dbReference>
<gene>
    <name evidence="7" type="ORF">JBS370_LOCUS31796</name>
    <name evidence="6" type="ORF">ZHD862_LOCUS36063</name>
</gene>
<feature type="domain" description="MULE transposase" evidence="5">
    <location>
        <begin position="197"/>
        <end position="277"/>
    </location>
</feature>
<keyword evidence="1" id="KW-0479">Metal-binding</keyword>
<proteinExistence type="predicted"/>
<evidence type="ECO:0008006" key="9">
    <source>
        <dbReference type="Google" id="ProtNLM"/>
    </source>
</evidence>
<organism evidence="6 8">
    <name type="scientific">Rotaria sordida</name>
    <dbReference type="NCBI Taxonomy" id="392033"/>
    <lineage>
        <taxon>Eukaryota</taxon>
        <taxon>Metazoa</taxon>
        <taxon>Spiralia</taxon>
        <taxon>Gnathifera</taxon>
        <taxon>Rotifera</taxon>
        <taxon>Eurotatoria</taxon>
        <taxon>Bdelloidea</taxon>
        <taxon>Philodinida</taxon>
        <taxon>Philodinidae</taxon>
        <taxon>Rotaria</taxon>
    </lineage>
</organism>
<evidence type="ECO:0000313" key="7">
    <source>
        <dbReference type="EMBL" id="CAF4102454.1"/>
    </source>
</evidence>
<dbReference type="InterPro" id="IPR007588">
    <property type="entry name" value="Znf_FLYWCH"/>
</dbReference>
<evidence type="ECO:0000259" key="4">
    <source>
        <dbReference type="Pfam" id="PF04500"/>
    </source>
</evidence>
<protein>
    <recommendedName>
        <fullName evidence="9">MULE transposase domain-containing protein</fullName>
    </recommendedName>
</protein>
<evidence type="ECO:0000313" key="6">
    <source>
        <dbReference type="EMBL" id="CAF1469505.1"/>
    </source>
</evidence>
<evidence type="ECO:0000256" key="2">
    <source>
        <dbReference type="ARBA" id="ARBA00022771"/>
    </source>
</evidence>
<reference evidence="6" key="1">
    <citation type="submission" date="2021-02" db="EMBL/GenBank/DDBJ databases">
        <authorList>
            <person name="Nowell W R."/>
        </authorList>
    </citation>
    <scope>NUCLEOTIDE SEQUENCE</scope>
</reference>
<dbReference type="InterPro" id="IPR018289">
    <property type="entry name" value="MULE_transposase_dom"/>
</dbReference>
<comment type="caution">
    <text evidence="6">The sequence shown here is derived from an EMBL/GenBank/DDBJ whole genome shotgun (WGS) entry which is preliminary data.</text>
</comment>